<proteinExistence type="predicted"/>
<dbReference type="Pfam" id="PF04055">
    <property type="entry name" value="Radical_SAM"/>
    <property type="match status" value="1"/>
</dbReference>
<dbReference type="NCBIfam" id="TIGR02495">
    <property type="entry name" value="NrdG2"/>
    <property type="match status" value="1"/>
</dbReference>
<dbReference type="InterPro" id="IPR058240">
    <property type="entry name" value="rSAM_sf"/>
</dbReference>
<dbReference type="SFLD" id="SFLDS00029">
    <property type="entry name" value="Radical_SAM"/>
    <property type="match status" value="1"/>
</dbReference>
<evidence type="ECO:0000256" key="3">
    <source>
        <dbReference type="ARBA" id="ARBA00022691"/>
    </source>
</evidence>
<dbReference type="Proteomes" id="UP000637632">
    <property type="component" value="Unassembled WGS sequence"/>
</dbReference>
<evidence type="ECO:0000256" key="4">
    <source>
        <dbReference type="ARBA" id="ARBA00022723"/>
    </source>
</evidence>
<dbReference type="CDD" id="cd01335">
    <property type="entry name" value="Radical_SAM"/>
    <property type="match status" value="1"/>
</dbReference>
<dbReference type="InterPro" id="IPR013785">
    <property type="entry name" value="Aldolase_TIM"/>
</dbReference>
<organism evidence="8 9">
    <name type="scientific">Undibacterium aquatile</name>
    <dbReference type="NCBI Taxonomy" id="1537398"/>
    <lineage>
        <taxon>Bacteria</taxon>
        <taxon>Pseudomonadati</taxon>
        <taxon>Pseudomonadota</taxon>
        <taxon>Betaproteobacteria</taxon>
        <taxon>Burkholderiales</taxon>
        <taxon>Oxalobacteraceae</taxon>
        <taxon>Undibacterium</taxon>
    </lineage>
</organism>
<evidence type="ECO:0000256" key="5">
    <source>
        <dbReference type="ARBA" id="ARBA00023004"/>
    </source>
</evidence>
<keyword evidence="2" id="KW-0004">4Fe-4S</keyword>
<accession>A0ABR6XBC2</accession>
<keyword evidence="5" id="KW-0408">Iron</keyword>
<dbReference type="PANTHER" id="PTHR30352:SF13">
    <property type="entry name" value="GLYCYL-RADICAL ENZYME ACTIVATING ENZYME YJJW-RELATED"/>
    <property type="match status" value="1"/>
</dbReference>
<keyword evidence="4" id="KW-0479">Metal-binding</keyword>
<gene>
    <name evidence="8" type="ORF">H8K26_01905</name>
</gene>
<keyword evidence="9" id="KW-1185">Reference proteome</keyword>
<reference evidence="8 9" key="1">
    <citation type="submission" date="2020-08" db="EMBL/GenBank/DDBJ databases">
        <title>Novel species isolated from subtropical streams in China.</title>
        <authorList>
            <person name="Lu H."/>
        </authorList>
    </citation>
    <scope>NUCLEOTIDE SEQUENCE [LARGE SCALE GENOMIC DNA]</scope>
    <source>
        <strain evidence="8 9">CCTCC AB 2015119</strain>
    </source>
</reference>
<dbReference type="InterPro" id="IPR007197">
    <property type="entry name" value="rSAM"/>
</dbReference>
<evidence type="ECO:0000259" key="7">
    <source>
        <dbReference type="PROSITE" id="PS51918"/>
    </source>
</evidence>
<keyword evidence="3" id="KW-0949">S-adenosyl-L-methionine</keyword>
<dbReference type="SUPFAM" id="SSF102114">
    <property type="entry name" value="Radical SAM enzymes"/>
    <property type="match status" value="1"/>
</dbReference>
<keyword evidence="6" id="KW-0411">Iron-sulfur</keyword>
<comment type="caution">
    <text evidence="8">The sequence shown here is derived from an EMBL/GenBank/DDBJ whole genome shotgun (WGS) entry which is preliminary data.</text>
</comment>
<evidence type="ECO:0000256" key="2">
    <source>
        <dbReference type="ARBA" id="ARBA00022485"/>
    </source>
</evidence>
<protein>
    <submittedName>
        <fullName evidence="8">Anaerobic ribonucleoside-triphosphate reductase activating protein</fullName>
    </submittedName>
</protein>
<evidence type="ECO:0000256" key="1">
    <source>
        <dbReference type="ARBA" id="ARBA00001966"/>
    </source>
</evidence>
<dbReference type="InterPro" id="IPR012840">
    <property type="entry name" value="NrdG2"/>
</dbReference>
<dbReference type="EMBL" id="JACOFT010000001">
    <property type="protein sequence ID" value="MBC3810182.1"/>
    <property type="molecule type" value="Genomic_DNA"/>
</dbReference>
<dbReference type="InterPro" id="IPR034457">
    <property type="entry name" value="Organic_radical-activating"/>
</dbReference>
<name>A0ABR6XBC2_9BURK</name>
<evidence type="ECO:0000313" key="9">
    <source>
        <dbReference type="Proteomes" id="UP000637632"/>
    </source>
</evidence>
<sequence length="232" mass="25718">MRNNLRIGGFTPFSATDYPGKLAAVVFVQGCPWRCSYCHNPHLQERGTATDQTWEVIRSFLSRRTGLIDAVVFSGGEATMDPALALAMKEVRELGFQVGLHTACIYPKQLERVLPLLNWVGFDVKAPLADYAAITGVQGSDRAVHQCAEMILASGVDYECRTTIHPTLLSEQKIMALALELSAIGVQHYVLQKFRTQGCQTKALNQVLIADYPSLPLQEKIRELFPTLLIRA</sequence>
<dbReference type="SFLD" id="SFLDG01094">
    <property type="entry name" value="Uncharacterised_Radical_SAM_Su"/>
    <property type="match status" value="1"/>
</dbReference>
<dbReference type="RefSeq" id="WP_190476981.1">
    <property type="nucleotide sequence ID" value="NZ_JACOFT010000001.1"/>
</dbReference>
<dbReference type="PROSITE" id="PS51918">
    <property type="entry name" value="RADICAL_SAM"/>
    <property type="match status" value="1"/>
</dbReference>
<evidence type="ECO:0000313" key="8">
    <source>
        <dbReference type="EMBL" id="MBC3810182.1"/>
    </source>
</evidence>
<dbReference type="Gene3D" id="3.20.20.70">
    <property type="entry name" value="Aldolase class I"/>
    <property type="match status" value="1"/>
</dbReference>
<comment type="cofactor">
    <cofactor evidence="1">
        <name>[4Fe-4S] cluster</name>
        <dbReference type="ChEBI" id="CHEBI:49883"/>
    </cofactor>
</comment>
<evidence type="ECO:0000256" key="6">
    <source>
        <dbReference type="ARBA" id="ARBA00023014"/>
    </source>
</evidence>
<feature type="domain" description="Radical SAM core" evidence="7">
    <location>
        <begin position="17"/>
        <end position="232"/>
    </location>
</feature>
<dbReference type="PANTHER" id="PTHR30352">
    <property type="entry name" value="PYRUVATE FORMATE-LYASE-ACTIVATING ENZYME"/>
    <property type="match status" value="1"/>
</dbReference>